<evidence type="ECO:0000313" key="3">
    <source>
        <dbReference type="Proteomes" id="UP000009882"/>
    </source>
</evidence>
<reference evidence="3" key="1">
    <citation type="journal article" date="2012" name="BMC Genomics">
        <title>Genome sequence of the necrotrophic fungus Penicillium digitatum, the main postharvest pathogen of citrus.</title>
        <authorList>
            <person name="Marcet-Houben M."/>
            <person name="Ballester A.-R."/>
            <person name="de la Fuente B."/>
            <person name="Harries E."/>
            <person name="Marcos J.F."/>
            <person name="Gonzalez-Candelas L."/>
            <person name="Gabaldon T."/>
        </authorList>
    </citation>
    <scope>NUCLEOTIDE SEQUENCE [LARGE SCALE GENOMIC DNA]</scope>
    <source>
        <strain evidence="3">PHI26 / CECT 20796</strain>
    </source>
</reference>
<dbReference type="InterPro" id="IPR036038">
    <property type="entry name" value="Aminotransferase-like"/>
</dbReference>
<organism evidence="2 3">
    <name type="scientific">Penicillium digitatum (strain PHI26 / CECT 20796)</name>
    <name type="common">Green mold</name>
    <dbReference type="NCBI Taxonomy" id="1170229"/>
    <lineage>
        <taxon>Eukaryota</taxon>
        <taxon>Fungi</taxon>
        <taxon>Dikarya</taxon>
        <taxon>Ascomycota</taxon>
        <taxon>Pezizomycotina</taxon>
        <taxon>Eurotiomycetes</taxon>
        <taxon>Eurotiomycetidae</taxon>
        <taxon>Eurotiales</taxon>
        <taxon>Aspergillaceae</taxon>
        <taxon>Penicillium</taxon>
    </lineage>
</organism>
<dbReference type="InParanoid" id="K9FP39"/>
<feature type="region of interest" description="Disordered" evidence="1">
    <location>
        <begin position="119"/>
        <end position="142"/>
    </location>
</feature>
<dbReference type="Pfam" id="PF01063">
    <property type="entry name" value="Aminotran_4"/>
    <property type="match status" value="1"/>
</dbReference>
<dbReference type="Gene3D" id="3.30.470.10">
    <property type="match status" value="1"/>
</dbReference>
<protein>
    <submittedName>
        <fullName evidence="2">Uncharacterized protein</fullName>
    </submittedName>
</protein>
<gene>
    <name evidence="2" type="ORF">PDIG_50920</name>
</gene>
<feature type="compositionally biased region" description="Polar residues" evidence="1">
    <location>
        <begin position="125"/>
        <end position="139"/>
    </location>
</feature>
<evidence type="ECO:0000256" key="1">
    <source>
        <dbReference type="SAM" id="MobiDB-lite"/>
    </source>
</evidence>
<dbReference type="GO" id="GO:0003824">
    <property type="term" value="F:catalytic activity"/>
    <property type="evidence" value="ECO:0007669"/>
    <property type="project" value="InterPro"/>
</dbReference>
<keyword evidence="3" id="KW-1185">Reference proteome</keyword>
<dbReference type="InterPro" id="IPR001544">
    <property type="entry name" value="Aminotrans_IV"/>
</dbReference>
<dbReference type="InterPro" id="IPR043131">
    <property type="entry name" value="BCAT-like_N"/>
</dbReference>
<dbReference type="EMBL" id="AKCT01000206">
    <property type="protein sequence ID" value="EKV11375.1"/>
    <property type="molecule type" value="Genomic_DNA"/>
</dbReference>
<comment type="caution">
    <text evidence="2">The sequence shown here is derived from an EMBL/GenBank/DDBJ whole genome shotgun (WGS) entry which is preliminary data.</text>
</comment>
<evidence type="ECO:0000313" key="2">
    <source>
        <dbReference type="EMBL" id="EKV11375.1"/>
    </source>
</evidence>
<dbReference type="STRING" id="1170229.K9FP39"/>
<dbReference type="eggNOG" id="KOG0975">
    <property type="taxonomic scope" value="Eukaryota"/>
</dbReference>
<proteinExistence type="predicted"/>
<name>K9FP39_PEND2</name>
<dbReference type="HOGENOM" id="CLU_142398_0_0_1"/>
<sequence>MTASLAKSSQAVRARNGRIQLAKDHINRLSQSAKTRFMDLGLSKLQLLDLLHRTLDVNKMSDEPHVHLRLVASRGLKPTPNQNPSVNVGLSLIVISSPRSKPQIPALKKKAGAKIDYIAHPSRTPPTSKTRCGTTSPKQRTCKRVSVVMSPAPMNP</sequence>
<dbReference type="Proteomes" id="UP000009882">
    <property type="component" value="Unassembled WGS sequence"/>
</dbReference>
<accession>K9FP39</accession>
<dbReference type="SUPFAM" id="SSF56752">
    <property type="entry name" value="D-aminoacid aminotransferase-like PLP-dependent enzymes"/>
    <property type="match status" value="1"/>
</dbReference>
<dbReference type="AlphaFoldDB" id="K9FP39"/>